<feature type="chain" id="PRO_5047062912" evidence="2">
    <location>
        <begin position="22"/>
        <end position="120"/>
    </location>
</feature>
<feature type="signal peptide" evidence="2">
    <location>
        <begin position="1"/>
        <end position="21"/>
    </location>
</feature>
<accession>A0ABU3EH70</accession>
<reference evidence="4" key="1">
    <citation type="submission" date="2023-07" db="EMBL/GenBank/DDBJ databases">
        <title>Characterization of two Paracoccaceae strains isolated from Phycosphere and proposal of Xinfangfangia lacusdiani sp. nov.</title>
        <authorList>
            <person name="Deng Y."/>
            <person name="Zhang Y.Q."/>
        </authorList>
    </citation>
    <scope>NUCLEOTIDE SEQUENCE [LARGE SCALE GENOMIC DNA]</scope>
    <source>
        <strain evidence="4">CPCC 101403</strain>
    </source>
</reference>
<evidence type="ECO:0000313" key="3">
    <source>
        <dbReference type="EMBL" id="MDT1063588.1"/>
    </source>
</evidence>
<protein>
    <submittedName>
        <fullName evidence="3">Uncharacterized protein</fullName>
    </submittedName>
</protein>
<keyword evidence="2" id="KW-0732">Signal</keyword>
<name>A0ABU3EH70_9RHOB</name>
<keyword evidence="4" id="KW-1185">Reference proteome</keyword>
<evidence type="ECO:0000313" key="4">
    <source>
        <dbReference type="Proteomes" id="UP001251085"/>
    </source>
</evidence>
<comment type="caution">
    <text evidence="3">The sequence shown here is derived from an EMBL/GenBank/DDBJ whole genome shotgun (WGS) entry which is preliminary data.</text>
</comment>
<dbReference type="Proteomes" id="UP001251085">
    <property type="component" value="Unassembled WGS sequence"/>
</dbReference>
<feature type="region of interest" description="Disordered" evidence="1">
    <location>
        <begin position="80"/>
        <end position="99"/>
    </location>
</feature>
<gene>
    <name evidence="3" type="ORF">RM190_17070</name>
</gene>
<organism evidence="3 4">
    <name type="scientific">Paracoccus broussonetiae</name>
    <dbReference type="NCBI Taxonomy" id="3075834"/>
    <lineage>
        <taxon>Bacteria</taxon>
        <taxon>Pseudomonadati</taxon>
        <taxon>Pseudomonadota</taxon>
        <taxon>Alphaproteobacteria</taxon>
        <taxon>Rhodobacterales</taxon>
        <taxon>Paracoccaceae</taxon>
        <taxon>Paracoccus</taxon>
    </lineage>
</organism>
<evidence type="ECO:0000256" key="1">
    <source>
        <dbReference type="SAM" id="MobiDB-lite"/>
    </source>
</evidence>
<evidence type="ECO:0000256" key="2">
    <source>
        <dbReference type="SAM" id="SignalP"/>
    </source>
</evidence>
<sequence>MPNALSGCLLLLLLGSAPTLASEPLSLNCEVEGAGAEQLCAAVRAELSRRGGLSDADPALVLVAQSPRPDMLRARIDLVRNGQRQQGEPGETVAMDRDGLAPGQLEDFARALVRRTGLFP</sequence>
<proteinExistence type="predicted"/>
<dbReference type="EMBL" id="JAVRQI010000013">
    <property type="protein sequence ID" value="MDT1063588.1"/>
    <property type="molecule type" value="Genomic_DNA"/>
</dbReference>